<dbReference type="InterPro" id="IPR005818">
    <property type="entry name" value="Histone_H1/H5_H15"/>
</dbReference>
<proteinExistence type="predicted"/>
<feature type="compositionally biased region" description="Basic and acidic residues" evidence="1">
    <location>
        <begin position="153"/>
        <end position="185"/>
    </location>
</feature>
<feature type="compositionally biased region" description="Basic residues" evidence="1">
    <location>
        <begin position="191"/>
        <end position="201"/>
    </location>
</feature>
<dbReference type="Proteomes" id="UP001174136">
    <property type="component" value="Unassembled WGS sequence"/>
</dbReference>
<evidence type="ECO:0000313" key="3">
    <source>
        <dbReference type="EMBL" id="KAK0135860.1"/>
    </source>
</evidence>
<dbReference type="GO" id="GO:0000786">
    <property type="term" value="C:nucleosome"/>
    <property type="evidence" value="ECO:0007669"/>
    <property type="project" value="InterPro"/>
</dbReference>
<feature type="region of interest" description="Disordered" evidence="1">
    <location>
        <begin position="1"/>
        <end position="48"/>
    </location>
</feature>
<dbReference type="Gene3D" id="1.10.10.10">
    <property type="entry name" value="Winged helix-like DNA-binding domain superfamily/Winged helix DNA-binding domain"/>
    <property type="match status" value="1"/>
</dbReference>
<dbReference type="InterPro" id="IPR036388">
    <property type="entry name" value="WH-like_DNA-bd_sf"/>
</dbReference>
<feature type="compositionally biased region" description="Basic and acidic residues" evidence="1">
    <location>
        <begin position="208"/>
        <end position="219"/>
    </location>
</feature>
<comment type="caution">
    <text evidence="3">The sequence shown here is derived from an EMBL/GenBank/DDBJ whole genome shotgun (WGS) entry which is preliminary data.</text>
</comment>
<feature type="domain" description="H15" evidence="2">
    <location>
        <begin position="44"/>
        <end position="123"/>
    </location>
</feature>
<dbReference type="InterPro" id="IPR036390">
    <property type="entry name" value="WH_DNA-bd_sf"/>
</dbReference>
<dbReference type="EMBL" id="JAOPHQ010005405">
    <property type="protein sequence ID" value="KAK0135860.1"/>
    <property type="molecule type" value="Genomic_DNA"/>
</dbReference>
<evidence type="ECO:0000256" key="1">
    <source>
        <dbReference type="SAM" id="MobiDB-lite"/>
    </source>
</evidence>
<dbReference type="Pfam" id="PF00538">
    <property type="entry name" value="Linker_histone"/>
    <property type="match status" value="1"/>
</dbReference>
<organism evidence="3 4">
    <name type="scientific">Merluccius polli</name>
    <name type="common">Benguela hake</name>
    <name type="synonym">Merluccius cadenati</name>
    <dbReference type="NCBI Taxonomy" id="89951"/>
    <lineage>
        <taxon>Eukaryota</taxon>
        <taxon>Metazoa</taxon>
        <taxon>Chordata</taxon>
        <taxon>Craniata</taxon>
        <taxon>Vertebrata</taxon>
        <taxon>Euteleostomi</taxon>
        <taxon>Actinopterygii</taxon>
        <taxon>Neopterygii</taxon>
        <taxon>Teleostei</taxon>
        <taxon>Neoteleostei</taxon>
        <taxon>Acanthomorphata</taxon>
        <taxon>Zeiogadaria</taxon>
        <taxon>Gadariae</taxon>
        <taxon>Gadiformes</taxon>
        <taxon>Gadoidei</taxon>
        <taxon>Merlucciidae</taxon>
        <taxon>Merluccius</taxon>
    </lineage>
</organism>
<feature type="region of interest" description="Disordered" evidence="1">
    <location>
        <begin position="123"/>
        <end position="249"/>
    </location>
</feature>
<evidence type="ECO:0000313" key="4">
    <source>
        <dbReference type="Proteomes" id="UP001174136"/>
    </source>
</evidence>
<dbReference type="AlphaFoldDB" id="A0AA47NSK8"/>
<dbReference type="GO" id="GO:0003677">
    <property type="term" value="F:DNA binding"/>
    <property type="evidence" value="ECO:0007669"/>
    <property type="project" value="InterPro"/>
</dbReference>
<dbReference type="GO" id="GO:0006334">
    <property type="term" value="P:nucleosome assembly"/>
    <property type="evidence" value="ECO:0007669"/>
    <property type="project" value="InterPro"/>
</dbReference>
<reference evidence="3" key="1">
    <citation type="journal article" date="2023" name="Front. Mar. Sci.">
        <title>A new Merluccius polli reference genome to investigate the effects of global change in West African waters.</title>
        <authorList>
            <person name="Mateo J.L."/>
            <person name="Blanco-Fernandez C."/>
            <person name="Garcia-Vazquez E."/>
            <person name="Machado-Schiaffino G."/>
        </authorList>
    </citation>
    <scope>NUCLEOTIDE SEQUENCE</scope>
    <source>
        <strain evidence="3">C29</strain>
        <tissue evidence="3">Fin</tissue>
    </source>
</reference>
<dbReference type="CDD" id="cd00073">
    <property type="entry name" value="H15"/>
    <property type="match status" value="1"/>
</dbReference>
<dbReference type="SMART" id="SM00526">
    <property type="entry name" value="H15"/>
    <property type="match status" value="1"/>
</dbReference>
<feature type="compositionally biased region" description="Basic and acidic residues" evidence="1">
    <location>
        <begin position="127"/>
        <end position="144"/>
    </location>
</feature>
<accession>A0AA47NSK8</accession>
<evidence type="ECO:0000259" key="2">
    <source>
        <dbReference type="PROSITE" id="PS51504"/>
    </source>
</evidence>
<protein>
    <submittedName>
        <fullName evidence="3">Protein B4</fullName>
    </submittedName>
</protein>
<keyword evidence="4" id="KW-1185">Reference proteome</keyword>
<name>A0AA47NSK8_MERPO</name>
<dbReference type="SUPFAM" id="SSF46785">
    <property type="entry name" value="Winged helix' DNA-binding domain"/>
    <property type="match status" value="1"/>
</dbReference>
<dbReference type="PROSITE" id="PS51504">
    <property type="entry name" value="H15"/>
    <property type="match status" value="1"/>
</dbReference>
<feature type="compositionally biased region" description="Basic residues" evidence="1">
    <location>
        <begin position="240"/>
        <end position="249"/>
    </location>
</feature>
<gene>
    <name evidence="3" type="primary">b4</name>
    <name evidence="3" type="ORF">N1851_028236</name>
</gene>
<sequence>MRPKKPAADMNVATSPVGSESSDKDVEQGEPETEGSASTSKVAARPPGLVMVKDAVKELDSRKGVSSQAIRNSIKLKYPTLDLVRLKYTVRKALIKGLENGTLVRPANSTAATGAQGRFRLAPIKATEPKQKTENADPNVEKPKVTKAGTKKAIKEAGTGKKKDDKAKGDTTETIKKTKKTDEATASKVAPAKKPKAKAVAKKVALSGDKEPKAKEPKAKAAKATKGKASVKDDEAKAVTGRRVKKTTV</sequence>